<dbReference type="SMART" id="SM01117">
    <property type="entry name" value="Cyt-b5"/>
    <property type="match status" value="1"/>
</dbReference>
<dbReference type="InterPro" id="IPR001199">
    <property type="entry name" value="Cyt_B5-like_heme/steroid-bd"/>
</dbReference>
<keyword evidence="1 5" id="KW-0349">Heme</keyword>
<gene>
    <name evidence="7" type="primary">Cyt-b5</name>
    <name evidence="7" type="ORF">TCON_1703</name>
</gene>
<dbReference type="PROSITE" id="PS00191">
    <property type="entry name" value="CYTOCHROME_B5_1"/>
    <property type="match status" value="1"/>
</dbReference>
<name>A0ABQ7HY33_9MICR</name>
<evidence type="ECO:0000313" key="8">
    <source>
        <dbReference type="Proteomes" id="UP001516464"/>
    </source>
</evidence>
<evidence type="ECO:0000256" key="3">
    <source>
        <dbReference type="ARBA" id="ARBA00023004"/>
    </source>
</evidence>
<keyword evidence="3 5" id="KW-0408">Iron</keyword>
<evidence type="ECO:0000256" key="1">
    <source>
        <dbReference type="ARBA" id="ARBA00022617"/>
    </source>
</evidence>
<dbReference type="PROSITE" id="PS50255">
    <property type="entry name" value="CYTOCHROME_B5_2"/>
    <property type="match status" value="1"/>
</dbReference>
<dbReference type="Pfam" id="PF00173">
    <property type="entry name" value="Cyt-b5"/>
    <property type="match status" value="1"/>
</dbReference>
<evidence type="ECO:0000256" key="5">
    <source>
        <dbReference type="RuleBase" id="RU362121"/>
    </source>
</evidence>
<evidence type="ECO:0000313" key="7">
    <source>
        <dbReference type="EMBL" id="KAF7683082.1"/>
    </source>
</evidence>
<proteinExistence type="inferred from homology"/>
<comment type="caution">
    <text evidence="7">The sequence shown here is derived from an EMBL/GenBank/DDBJ whole genome shotgun (WGS) entry which is preliminary data.</text>
</comment>
<keyword evidence="8" id="KW-1185">Reference proteome</keyword>
<dbReference type="Proteomes" id="UP001516464">
    <property type="component" value="Unassembled WGS sequence"/>
</dbReference>
<evidence type="ECO:0000256" key="2">
    <source>
        <dbReference type="ARBA" id="ARBA00022723"/>
    </source>
</evidence>
<feature type="domain" description="Cytochrome b5 heme-binding" evidence="6">
    <location>
        <begin position="1"/>
        <end position="71"/>
    </location>
</feature>
<evidence type="ECO:0000256" key="4">
    <source>
        <dbReference type="ARBA" id="ARBA00038168"/>
    </source>
</evidence>
<dbReference type="PRINTS" id="PR00363">
    <property type="entry name" value="CYTOCHROMEB5"/>
</dbReference>
<reference evidence="7 8" key="1">
    <citation type="submission" date="2019-01" db="EMBL/GenBank/DDBJ databases">
        <title>Genomes sequencing and comparative genomics of infectious freshwater microsporidia, Cucumispora dikerogammari and Thelohania contejeani.</title>
        <authorList>
            <person name="Cormier A."/>
            <person name="Giraud I."/>
            <person name="Wattier R."/>
            <person name="Teixeira M."/>
            <person name="Grandjean F."/>
            <person name="Rigaud T."/>
            <person name="Cordaux R."/>
        </authorList>
    </citation>
    <scope>NUCLEOTIDE SEQUENCE [LARGE SCALE GENOMIC DNA]</scope>
    <source>
        <strain evidence="7">T1</strain>
        <tissue evidence="7">Spores</tissue>
    </source>
</reference>
<keyword evidence="5" id="KW-0472">Membrane</keyword>
<dbReference type="InterPro" id="IPR036400">
    <property type="entry name" value="Cyt_B5-like_heme/steroid_sf"/>
</dbReference>
<sequence length="116" mass="13641">MKITWEEIKKNKYIVINKKVYDIQEFLDKHPGGSEVLIENLGTDATEIFEAIGHSPKAREEMEKYYIGELCENPEEKSIPYRSTVIDNKQRESKLKYIIGVFVFPFLLAFTILYFK</sequence>
<comment type="similarity">
    <text evidence="4 5">Belongs to the cytochrome b5 family.</text>
</comment>
<evidence type="ECO:0000259" key="6">
    <source>
        <dbReference type="PROSITE" id="PS50255"/>
    </source>
</evidence>
<keyword evidence="2 5" id="KW-0479">Metal-binding</keyword>
<keyword evidence="5" id="KW-1133">Transmembrane helix</keyword>
<protein>
    <submittedName>
        <fullName evidence="7">Cytochrome b5</fullName>
    </submittedName>
</protein>
<dbReference type="PANTHER" id="PTHR19359:SF14">
    <property type="entry name" value="CYTOCHROME B5 A"/>
    <property type="match status" value="1"/>
</dbReference>
<dbReference type="PANTHER" id="PTHR19359">
    <property type="entry name" value="CYTOCHROME B5"/>
    <property type="match status" value="1"/>
</dbReference>
<keyword evidence="5" id="KW-0812">Transmembrane</keyword>
<accession>A0ABQ7HY33</accession>
<dbReference type="Gene3D" id="3.10.120.10">
    <property type="entry name" value="Cytochrome b5-like heme/steroid binding domain"/>
    <property type="match status" value="1"/>
</dbReference>
<dbReference type="EMBL" id="SBIQ01000132">
    <property type="protein sequence ID" value="KAF7683082.1"/>
    <property type="molecule type" value="Genomic_DNA"/>
</dbReference>
<organism evidence="7 8">
    <name type="scientific">Astathelohania contejeani</name>
    <dbReference type="NCBI Taxonomy" id="164912"/>
    <lineage>
        <taxon>Eukaryota</taxon>
        <taxon>Fungi</taxon>
        <taxon>Fungi incertae sedis</taxon>
        <taxon>Microsporidia</taxon>
        <taxon>Astathelohaniidae</taxon>
        <taxon>Astathelohania</taxon>
    </lineage>
</organism>
<feature type="transmembrane region" description="Helical" evidence="5">
    <location>
        <begin position="97"/>
        <end position="115"/>
    </location>
</feature>
<dbReference type="InterPro" id="IPR018506">
    <property type="entry name" value="Cyt_B5_heme-BS"/>
</dbReference>
<dbReference type="InterPro" id="IPR050668">
    <property type="entry name" value="Cytochrome_b5"/>
</dbReference>
<dbReference type="SUPFAM" id="SSF55856">
    <property type="entry name" value="Cytochrome b5-like heme/steroid binding domain"/>
    <property type="match status" value="1"/>
</dbReference>